<protein>
    <submittedName>
        <fullName evidence="4">Mannose-6-phosphate isomerase</fullName>
    </submittedName>
</protein>
<reference evidence="4 5" key="1">
    <citation type="submission" date="2016-09" db="EMBL/GenBank/DDBJ databases">
        <title>Complete genome of Desulfosporosinus sp. OL.</title>
        <authorList>
            <person name="Mardanov A."/>
            <person name="Beletsky A."/>
            <person name="Panova A."/>
            <person name="Karnachuk O."/>
            <person name="Ravin N."/>
        </authorList>
    </citation>
    <scope>NUCLEOTIDE SEQUENCE [LARGE SCALE GENOMIC DNA]</scope>
    <source>
        <strain evidence="4 5">OL</strain>
    </source>
</reference>
<dbReference type="EMBL" id="MLBF01000022">
    <property type="protein sequence ID" value="OLN30784.1"/>
    <property type="molecule type" value="Genomic_DNA"/>
</dbReference>
<dbReference type="InterPro" id="IPR051804">
    <property type="entry name" value="Carb_Metab_Reg_Kinase/Isom"/>
</dbReference>
<sequence length="364" mass="41057">MIPYSSGILKLEPTRVWRAYKGGKLLEEWHYAQAPQDGNFPEEWVASSIKARNPGRESKTEEGLSRVSMLGGGPLLKELIEQDPVSFLGRGHFEKYGCNMAVLVKMIDSLSRLIIQVHPDKEFAKNVMSSDYGKTEAWYIIGGREIDGQEPYVLIGFKPGMTKEKWRMLFDKQDIDGMLNALNKLAVKPGEVYLIEGGVPHAIGTGCFLIEIQEPTDYTMRVERKTQQGIVFPDEHCHQGIGFDKMFDCFHYDCYTEAEVVKRWRLTPKLLSRDQSAEQWALINREATELFEMQRVIVRQGLDRKMNGRYCIAIISEGGGCIGSGNDKFDVCRGDLVFIPASVDTISFEAGGEPLEAILCFPPK</sequence>
<comment type="caution">
    <text evidence="4">The sequence shown here is derived from an EMBL/GenBank/DDBJ whole genome shotgun (WGS) entry which is preliminary data.</text>
</comment>
<dbReference type="PANTHER" id="PTHR42742:SF3">
    <property type="entry name" value="FRUCTOKINASE"/>
    <property type="match status" value="1"/>
</dbReference>
<dbReference type="STRING" id="1888891.DSOL_2902"/>
<keyword evidence="5" id="KW-1185">Reference proteome</keyword>
<organism evidence="4 5">
    <name type="scientific">Desulfosporosinus metallidurans</name>
    <dbReference type="NCBI Taxonomy" id="1888891"/>
    <lineage>
        <taxon>Bacteria</taxon>
        <taxon>Bacillati</taxon>
        <taxon>Bacillota</taxon>
        <taxon>Clostridia</taxon>
        <taxon>Eubacteriales</taxon>
        <taxon>Desulfitobacteriaceae</taxon>
        <taxon>Desulfosporosinus</taxon>
    </lineage>
</organism>
<dbReference type="GO" id="GO:0008270">
    <property type="term" value="F:zinc ion binding"/>
    <property type="evidence" value="ECO:0007669"/>
    <property type="project" value="InterPro"/>
</dbReference>
<name>A0A1Q8QTW6_9FIRM</name>
<dbReference type="InterPro" id="IPR011051">
    <property type="entry name" value="RmlC_Cupin_sf"/>
</dbReference>
<dbReference type="InterPro" id="IPR014710">
    <property type="entry name" value="RmlC-like_jellyroll"/>
</dbReference>
<dbReference type="InterPro" id="IPR046457">
    <property type="entry name" value="PMI_typeI_cat"/>
</dbReference>
<evidence type="ECO:0000313" key="4">
    <source>
        <dbReference type="EMBL" id="OLN30784.1"/>
    </source>
</evidence>
<evidence type="ECO:0000313" key="5">
    <source>
        <dbReference type="Proteomes" id="UP000186102"/>
    </source>
</evidence>
<keyword evidence="4" id="KW-0413">Isomerase</keyword>
<evidence type="ECO:0000259" key="3">
    <source>
        <dbReference type="Pfam" id="PF20511"/>
    </source>
</evidence>
<dbReference type="AlphaFoldDB" id="A0A1Q8QTW6"/>
<dbReference type="PANTHER" id="PTHR42742">
    <property type="entry name" value="TRANSCRIPTIONAL REPRESSOR MPRA"/>
    <property type="match status" value="1"/>
</dbReference>
<evidence type="ECO:0000256" key="1">
    <source>
        <dbReference type="ARBA" id="ARBA00022723"/>
    </source>
</evidence>
<dbReference type="Gene3D" id="2.60.120.10">
    <property type="entry name" value="Jelly Rolls"/>
    <property type="match status" value="2"/>
</dbReference>
<gene>
    <name evidence="4" type="ORF">DSOL_2902</name>
</gene>
<accession>A0A1Q8QTW6</accession>
<dbReference type="SUPFAM" id="SSF51182">
    <property type="entry name" value="RmlC-like cupins"/>
    <property type="match status" value="1"/>
</dbReference>
<evidence type="ECO:0000256" key="2">
    <source>
        <dbReference type="ARBA" id="ARBA00022833"/>
    </source>
</evidence>
<proteinExistence type="predicted"/>
<feature type="domain" description="Phosphomannose isomerase type I catalytic" evidence="3">
    <location>
        <begin position="76"/>
        <end position="131"/>
    </location>
</feature>
<dbReference type="Pfam" id="PF20511">
    <property type="entry name" value="PMI_typeI_cat"/>
    <property type="match status" value="1"/>
</dbReference>
<keyword evidence="1" id="KW-0479">Metal-binding</keyword>
<keyword evidence="2" id="KW-0862">Zinc</keyword>
<dbReference type="Proteomes" id="UP000186102">
    <property type="component" value="Unassembled WGS sequence"/>
</dbReference>
<dbReference type="GO" id="GO:0004476">
    <property type="term" value="F:mannose-6-phosphate isomerase activity"/>
    <property type="evidence" value="ECO:0007669"/>
    <property type="project" value="InterPro"/>
</dbReference>
<dbReference type="CDD" id="cd07010">
    <property type="entry name" value="cupin_PMI_type_I_N_bac"/>
    <property type="match status" value="1"/>
</dbReference>